<keyword evidence="2" id="KW-1185">Reference proteome</keyword>
<accession>A0A9Q1BQ38</accession>
<evidence type="ECO:0000313" key="2">
    <source>
        <dbReference type="Proteomes" id="UP001152320"/>
    </source>
</evidence>
<dbReference type="AlphaFoldDB" id="A0A9Q1BQ38"/>
<evidence type="ECO:0000313" key="1">
    <source>
        <dbReference type="EMBL" id="KAJ8030514.1"/>
    </source>
</evidence>
<reference evidence="1" key="1">
    <citation type="submission" date="2021-10" db="EMBL/GenBank/DDBJ databases">
        <title>Tropical sea cucumber genome reveals ecological adaptation and Cuvierian tubules defense mechanism.</title>
        <authorList>
            <person name="Chen T."/>
        </authorList>
    </citation>
    <scope>NUCLEOTIDE SEQUENCE</scope>
    <source>
        <strain evidence="1">Nanhai2018</strain>
        <tissue evidence="1">Muscle</tissue>
    </source>
</reference>
<dbReference type="EMBL" id="JAIZAY010000013">
    <property type="protein sequence ID" value="KAJ8030514.1"/>
    <property type="molecule type" value="Genomic_DNA"/>
</dbReference>
<comment type="caution">
    <text evidence="1">The sequence shown here is derived from an EMBL/GenBank/DDBJ whole genome shotgun (WGS) entry which is preliminary data.</text>
</comment>
<proteinExistence type="predicted"/>
<gene>
    <name evidence="1" type="ORF">HOLleu_26961</name>
</gene>
<dbReference type="PANTHER" id="PTHR46704">
    <property type="entry name" value="CXC DOMAIN-CONTAINING PROTEIN-RELATED"/>
    <property type="match status" value="1"/>
</dbReference>
<dbReference type="Proteomes" id="UP001152320">
    <property type="component" value="Chromosome 13"/>
</dbReference>
<dbReference type="OrthoDB" id="10025386at2759"/>
<protein>
    <submittedName>
        <fullName evidence="1">Uncharacterized protein</fullName>
    </submittedName>
</protein>
<sequence length="1157" mass="131179">MLREAAIRKKDENILIHIRDKDCVALEVRGDRQDEYQQAYEMFCNAVVQQRLINNQEIMRMSKLTQLFVKMIHIHEGIDLVSYRPDKLKYRLRRDYPELCFHQPFRKNQCEIVYTDSLSAGSLAESLQPTDESSTASSDVESEEYMCTYDVSGQYSMRTLYNAGLIIRNAVKDAPSMTGPWPPTSDDLSLESAKELVPAKLFNLMAWCTGATEEPSLTAYVEVSDEHYVRLMSLCQDIIYLASKGKKQTPKSLCLGLTVRHLTGSSQLLSLLNKFGHCSSWDTVIGLETSLAQLQLATSHLVPKGFAVKTPTVLVWDNIDFGEETVSGHGTTHHTNGIMIQSHITKQAQSQRIETKKGIRSLTPIITELDRFTSVKRVGPQCNCDVTLLNKSQFEMVITPALRSDFLFLLSKHLWDNGGLPSWTGYNIKFQGKETLQKSAIHYLPVVEAPPTEMTTINTILQRSISIADKLHLEHIVLVFDQAIYAKIQEIRWAREGLMQRTVVRLGEFHICMSYMGIIGKRFSDAGLRDILIESGVVAQGSINSVLSGHHYNRAVHSYKLMFEAMEKLRFTVFLDNLTEEQVERYSCVLQEPTSIQQLLAIKFQDVSDLMACYDAFVKKRNQESPTFALWSSFIDMVQLLLVFLRATRDSDWNLHLAAIRLMIPWFFAYDRMNYSRYLPAYWLEMVNLQATHPKCYEELSKRGEWTVQRQDRYSFSSIACDQAIEQTCNRDCKTRGGITLFTLNPGAVQRWILSQPERSAIARQCEVMCGIDEHKRKPKELDHTRIQRDNEAIASIMSTVTSMINPFDHFTEQMVCLSSGAVASDAVKADMMNALEEGEADSVAYMKNRLIANKVDMFSPIKQKKLKTFTENYNNIKKFSKDVVIKQHRKFFARLLIVSQKRRVNLREVFSYSLGSISFPLASASGSLAKTNKAALLHAIEENAVNCVVSEVPSNAAMVVDGMAHVQSMQVIPDTFGELAEAVLSQICGLAVTNKCSRVDFVTDRYDSVSIKNFERSRRAQSGSQMFKIYSGDQKTPRQFKKFLSLGINKEALIEFLFSAWRETRVNLQHLTVFSTSGDHCQCLQLKEGMLEITPCHELFCDHEEADTRLLLHARHAAETTSNIIISSPDTDVAVIALSLLDNFPSATYFMTGAPY</sequence>
<organism evidence="1 2">
    <name type="scientific">Holothuria leucospilota</name>
    <name type="common">Black long sea cucumber</name>
    <name type="synonym">Mertensiothuria leucospilota</name>
    <dbReference type="NCBI Taxonomy" id="206669"/>
    <lineage>
        <taxon>Eukaryota</taxon>
        <taxon>Metazoa</taxon>
        <taxon>Echinodermata</taxon>
        <taxon>Eleutherozoa</taxon>
        <taxon>Echinozoa</taxon>
        <taxon>Holothuroidea</taxon>
        <taxon>Aspidochirotacea</taxon>
        <taxon>Aspidochirotida</taxon>
        <taxon>Holothuriidae</taxon>
        <taxon>Holothuria</taxon>
    </lineage>
</organism>
<dbReference type="PANTHER" id="PTHR46704:SF9">
    <property type="entry name" value="BHLH DOMAIN-CONTAINING PROTEIN"/>
    <property type="match status" value="1"/>
</dbReference>
<name>A0A9Q1BQ38_HOLLE</name>